<dbReference type="EMBL" id="APPZ01000006">
    <property type="protein sequence ID" value="ENV73262.1"/>
    <property type="molecule type" value="Genomic_DNA"/>
</dbReference>
<dbReference type="HOGENOM" id="CLU_2221434_0_0_6"/>
<reference evidence="3 4" key="1">
    <citation type="submission" date="2013-02" db="EMBL/GenBank/DDBJ databases">
        <title>The Genome Sequence of Acinetobacter johnsonii ANC 3681.</title>
        <authorList>
            <consortium name="The Broad Institute Genome Sequencing Platform"/>
            <consortium name="The Broad Institute Genome Sequencing Center for Infectious Disease"/>
            <person name="Cerqueira G."/>
            <person name="Feldgarden M."/>
            <person name="Courvalin P."/>
            <person name="Perichon B."/>
            <person name="Grillot-Courvalin C."/>
            <person name="Clermont D."/>
            <person name="Rocha E."/>
            <person name="Yoon E.-J."/>
            <person name="Nemec A."/>
            <person name="Walker B."/>
            <person name="Young S.K."/>
            <person name="Zeng Q."/>
            <person name="Gargeya S."/>
            <person name="Fitzgerald M."/>
            <person name="Haas B."/>
            <person name="Abouelleil A."/>
            <person name="Alvarado L."/>
            <person name="Arachchi H.M."/>
            <person name="Berlin A.M."/>
            <person name="Chapman S.B."/>
            <person name="Dewar J."/>
            <person name="Goldberg J."/>
            <person name="Griggs A."/>
            <person name="Gujja S."/>
            <person name="Hansen M."/>
            <person name="Howarth C."/>
            <person name="Imamovic A."/>
            <person name="Larimer J."/>
            <person name="McCowan C."/>
            <person name="Murphy C."/>
            <person name="Neiman D."/>
            <person name="Pearson M."/>
            <person name="Priest M."/>
            <person name="Roberts A."/>
            <person name="Saif S."/>
            <person name="Shea T."/>
            <person name="Sisk P."/>
            <person name="Sykes S."/>
            <person name="Wortman J."/>
            <person name="Nusbaum C."/>
            <person name="Birren B."/>
        </authorList>
    </citation>
    <scope>NUCLEOTIDE SEQUENCE [LARGE SCALE GENOMIC DNA]</scope>
    <source>
        <strain evidence="3 4">ANC 3681</strain>
    </source>
</reference>
<feature type="transmembrane region" description="Helical" evidence="2">
    <location>
        <begin position="12"/>
        <end position="30"/>
    </location>
</feature>
<keyword evidence="2" id="KW-0812">Transmembrane</keyword>
<evidence type="ECO:0000313" key="4">
    <source>
        <dbReference type="Proteomes" id="UP000018444"/>
    </source>
</evidence>
<evidence type="ECO:0000256" key="2">
    <source>
        <dbReference type="SAM" id="Phobius"/>
    </source>
</evidence>
<dbReference type="AlphaFoldDB" id="N9BHV5"/>
<dbReference type="RefSeq" id="WP_004980069.1">
    <property type="nucleotide sequence ID" value="NZ_KB849705.1"/>
</dbReference>
<dbReference type="PATRIC" id="fig|1217662.4.peg.1120"/>
<dbReference type="GeneID" id="56338353"/>
<comment type="caution">
    <text evidence="3">The sequence shown here is derived from an EMBL/GenBank/DDBJ whole genome shotgun (WGS) entry which is preliminary data.</text>
</comment>
<accession>N9BHV5</accession>
<keyword evidence="1" id="KW-0175">Coiled coil</keyword>
<sequence>MEEFYKIFSSPPAVAIAWICTVVSCIYAFIQKNKAVKIEQKYNSLNITHENLKIQNSSLEQKIIDIENNNIHDNYQKVNQKGKTNINQGVIKGDFHFTQR</sequence>
<evidence type="ECO:0000313" key="3">
    <source>
        <dbReference type="EMBL" id="ENV73262.1"/>
    </source>
</evidence>
<name>N9BHV5_ACIJO</name>
<feature type="coiled-coil region" evidence="1">
    <location>
        <begin position="35"/>
        <end position="69"/>
    </location>
</feature>
<organism evidence="3 4">
    <name type="scientific">Acinetobacter johnsonii ANC 3681</name>
    <dbReference type="NCBI Taxonomy" id="1217662"/>
    <lineage>
        <taxon>Bacteria</taxon>
        <taxon>Pseudomonadati</taxon>
        <taxon>Pseudomonadota</taxon>
        <taxon>Gammaproteobacteria</taxon>
        <taxon>Moraxellales</taxon>
        <taxon>Moraxellaceae</taxon>
        <taxon>Acinetobacter</taxon>
    </lineage>
</organism>
<keyword evidence="2" id="KW-1133">Transmembrane helix</keyword>
<proteinExistence type="predicted"/>
<evidence type="ECO:0000256" key="1">
    <source>
        <dbReference type="SAM" id="Coils"/>
    </source>
</evidence>
<dbReference type="Proteomes" id="UP000018444">
    <property type="component" value="Unassembled WGS sequence"/>
</dbReference>
<gene>
    <name evidence="3" type="ORF">F946_01152</name>
</gene>
<dbReference type="PROSITE" id="PS51257">
    <property type="entry name" value="PROKAR_LIPOPROTEIN"/>
    <property type="match status" value="1"/>
</dbReference>
<protein>
    <submittedName>
        <fullName evidence="3">Uncharacterized protein</fullName>
    </submittedName>
</protein>
<keyword evidence="2" id="KW-0472">Membrane</keyword>